<proteinExistence type="predicted"/>
<protein>
    <submittedName>
        <fullName evidence="2">Uncharacterized protein</fullName>
    </submittedName>
</protein>
<dbReference type="EMBL" id="HBIZ01007497">
    <property type="protein sequence ID" value="CAE0751707.1"/>
    <property type="molecule type" value="Transcribed_RNA"/>
</dbReference>
<accession>A0A7S4ETH3</accession>
<gene>
    <name evidence="2" type="ORF">PCAR00345_LOCUS4292</name>
</gene>
<name>A0A7S4ETH3_CHRCT</name>
<dbReference type="AlphaFoldDB" id="A0A7S4ETH3"/>
<reference evidence="2" key="1">
    <citation type="submission" date="2021-01" db="EMBL/GenBank/DDBJ databases">
        <authorList>
            <person name="Corre E."/>
            <person name="Pelletier E."/>
            <person name="Niang G."/>
            <person name="Scheremetjew M."/>
            <person name="Finn R."/>
            <person name="Kale V."/>
            <person name="Holt S."/>
            <person name="Cochrane G."/>
            <person name="Meng A."/>
            <person name="Brown T."/>
            <person name="Cohen L."/>
        </authorList>
    </citation>
    <scope>NUCLEOTIDE SEQUENCE</scope>
    <source>
        <strain evidence="2">CCMP645</strain>
    </source>
</reference>
<feature type="coiled-coil region" evidence="1">
    <location>
        <begin position="278"/>
        <end position="305"/>
    </location>
</feature>
<organism evidence="2">
    <name type="scientific">Chrysotila carterae</name>
    <name type="common">Marine alga</name>
    <name type="synonym">Syracosphaera carterae</name>
    <dbReference type="NCBI Taxonomy" id="13221"/>
    <lineage>
        <taxon>Eukaryota</taxon>
        <taxon>Haptista</taxon>
        <taxon>Haptophyta</taxon>
        <taxon>Prymnesiophyceae</taxon>
        <taxon>Isochrysidales</taxon>
        <taxon>Isochrysidaceae</taxon>
        <taxon>Chrysotila</taxon>
    </lineage>
</organism>
<sequence length="404" mass="45566">MTELFRYMGKSPALVARTPKLLKYKRILRPHRHVLARYCDALAPHLPRILDEMETLAPYIDDIFEVMPSLLPYLGLLLDELPYMKPYLPMLIANRQDLLAELPYMAPKLKGLRAYHDVLCAQLSHIAPHMSRLAPHMDELMPHMPLIVEKIDQLIPHIAMLTQEEALQALLPEADELLRCDLSILSAKPTEIEKYAESNPALKQLHEVISRHAGAREASPAEGAELRKSAPRVDPNAQFWENVRRSTLLVLGFKPKESERTKIKSELDDDSAAATKDAETRAAALRRVNDKLDEAEAQLKLVEKHFVAFKQSMHWRQQKEQDMALRLAAAEGGLIEVEDGVLELQGRTAALRSHTEAHARALGPEAIKRGREKLLITSRGTANITRDADDADAKTDSFLWSLPL</sequence>
<evidence type="ECO:0000313" key="2">
    <source>
        <dbReference type="EMBL" id="CAE0751707.1"/>
    </source>
</evidence>
<keyword evidence="1" id="KW-0175">Coiled coil</keyword>
<evidence type="ECO:0000256" key="1">
    <source>
        <dbReference type="SAM" id="Coils"/>
    </source>
</evidence>